<accession>A0ABW7WNJ8</accession>
<reference evidence="2 3" key="1">
    <citation type="submission" date="2024-10" db="EMBL/GenBank/DDBJ databases">
        <title>The Natural Products Discovery Center: Release of the First 8490 Sequenced Strains for Exploring Actinobacteria Biosynthetic Diversity.</title>
        <authorList>
            <person name="Kalkreuter E."/>
            <person name="Kautsar S.A."/>
            <person name="Yang D."/>
            <person name="Bader C.D."/>
            <person name="Teijaro C.N."/>
            <person name="Fluegel L."/>
            <person name="Davis C.M."/>
            <person name="Simpson J.R."/>
            <person name="Lauterbach L."/>
            <person name="Steele A.D."/>
            <person name="Gui C."/>
            <person name="Meng S."/>
            <person name="Li G."/>
            <person name="Viehrig K."/>
            <person name="Ye F."/>
            <person name="Su P."/>
            <person name="Kiefer A.F."/>
            <person name="Nichols A."/>
            <person name="Cepeda A.J."/>
            <person name="Yan W."/>
            <person name="Fan B."/>
            <person name="Jiang Y."/>
            <person name="Adhikari A."/>
            <person name="Zheng C.-J."/>
            <person name="Schuster L."/>
            <person name="Cowan T.M."/>
            <person name="Smanski M.J."/>
            <person name="Chevrette M.G."/>
            <person name="De Carvalho L.P.S."/>
            <person name="Shen B."/>
        </authorList>
    </citation>
    <scope>NUCLEOTIDE SEQUENCE [LARGE SCALE GENOMIC DNA]</scope>
    <source>
        <strain evidence="2 3">NPDC019626</strain>
    </source>
</reference>
<dbReference type="RefSeq" id="WP_396953549.1">
    <property type="nucleotide sequence ID" value="NZ_JBIRXV010000008.1"/>
</dbReference>
<keyword evidence="1" id="KW-0472">Membrane</keyword>
<organism evidence="2 3">
    <name type="scientific">Nocardia beijingensis</name>
    <dbReference type="NCBI Taxonomy" id="95162"/>
    <lineage>
        <taxon>Bacteria</taxon>
        <taxon>Bacillati</taxon>
        <taxon>Actinomycetota</taxon>
        <taxon>Actinomycetes</taxon>
        <taxon>Mycobacteriales</taxon>
        <taxon>Nocardiaceae</taxon>
        <taxon>Nocardia</taxon>
    </lineage>
</organism>
<keyword evidence="1" id="KW-1133">Transmembrane helix</keyword>
<feature type="transmembrane region" description="Helical" evidence="1">
    <location>
        <begin position="103"/>
        <end position="123"/>
    </location>
</feature>
<comment type="caution">
    <text evidence="2">The sequence shown here is derived from an EMBL/GenBank/DDBJ whole genome shotgun (WGS) entry which is preliminary data.</text>
</comment>
<evidence type="ECO:0000256" key="1">
    <source>
        <dbReference type="SAM" id="Phobius"/>
    </source>
</evidence>
<sequence length="228" mass="24026">MVTRTVPRPPFPPALLADLHAGNVTAAQRERWWPIVSRDPEASRYLRGLDEVSAELGALNRDERVVHTMPEDVAARLARLIDTLPAPEDGPVHAHRRTRARRFATAAAVIVTVAAAGSVIAPMDGRDAPVPTAQLAIGDDELTATMALGTLGRHTVTGPLADPEALRRCVHANGLDRAVLGSADIAFRGGDAVLVLLNGPRPPAITVLVVGTGCATGDPQRKVVQDIG</sequence>
<evidence type="ECO:0008006" key="4">
    <source>
        <dbReference type="Google" id="ProtNLM"/>
    </source>
</evidence>
<protein>
    <recommendedName>
        <fullName evidence="4">Anti-sigma-M factor RsmA</fullName>
    </recommendedName>
</protein>
<dbReference type="EMBL" id="JBIRXV010000008">
    <property type="protein sequence ID" value="MFI2324575.1"/>
    <property type="molecule type" value="Genomic_DNA"/>
</dbReference>
<keyword evidence="1" id="KW-0812">Transmembrane</keyword>
<evidence type="ECO:0000313" key="3">
    <source>
        <dbReference type="Proteomes" id="UP001611450"/>
    </source>
</evidence>
<proteinExistence type="predicted"/>
<keyword evidence="3" id="KW-1185">Reference proteome</keyword>
<name>A0ABW7WNJ8_9NOCA</name>
<evidence type="ECO:0000313" key="2">
    <source>
        <dbReference type="EMBL" id="MFI2324575.1"/>
    </source>
</evidence>
<gene>
    <name evidence="2" type="ORF">ACH47G_29160</name>
</gene>
<dbReference type="Proteomes" id="UP001611450">
    <property type="component" value="Unassembled WGS sequence"/>
</dbReference>